<protein>
    <recommendedName>
        <fullName evidence="2">MATH domain-containing protein</fullName>
    </recommendedName>
</protein>
<dbReference type="Pfam" id="PF22486">
    <property type="entry name" value="MATH_2"/>
    <property type="match status" value="2"/>
</dbReference>
<dbReference type="PROSITE" id="PS50144">
    <property type="entry name" value="MATH"/>
    <property type="match status" value="2"/>
</dbReference>
<dbReference type="InterPro" id="IPR002083">
    <property type="entry name" value="MATH/TRAF_dom"/>
</dbReference>
<evidence type="ECO:0000313" key="4">
    <source>
        <dbReference type="Proteomes" id="UP001457282"/>
    </source>
</evidence>
<dbReference type="InterPro" id="IPR008974">
    <property type="entry name" value="TRAF-like"/>
</dbReference>
<feature type="domain" description="MATH" evidence="2">
    <location>
        <begin position="99"/>
        <end position="226"/>
    </location>
</feature>
<organism evidence="3 4">
    <name type="scientific">Rubus argutus</name>
    <name type="common">Southern blackberry</name>
    <dbReference type="NCBI Taxonomy" id="59490"/>
    <lineage>
        <taxon>Eukaryota</taxon>
        <taxon>Viridiplantae</taxon>
        <taxon>Streptophyta</taxon>
        <taxon>Embryophyta</taxon>
        <taxon>Tracheophyta</taxon>
        <taxon>Spermatophyta</taxon>
        <taxon>Magnoliopsida</taxon>
        <taxon>eudicotyledons</taxon>
        <taxon>Gunneridae</taxon>
        <taxon>Pentapetalae</taxon>
        <taxon>rosids</taxon>
        <taxon>fabids</taxon>
        <taxon>Rosales</taxon>
        <taxon>Rosaceae</taxon>
        <taxon>Rosoideae</taxon>
        <taxon>Rosoideae incertae sedis</taxon>
        <taxon>Rubus</taxon>
    </lineage>
</organism>
<keyword evidence="4" id="KW-1185">Reference proteome</keyword>
<feature type="domain" description="MATH" evidence="2">
    <location>
        <begin position="1"/>
        <end position="77"/>
    </location>
</feature>
<dbReference type="PANTHER" id="PTHR46162">
    <property type="entry name" value="TRAF-LIKE FAMILY PROTEIN"/>
    <property type="match status" value="1"/>
</dbReference>
<dbReference type="SMART" id="SM00061">
    <property type="entry name" value="MATH"/>
    <property type="match status" value="1"/>
</dbReference>
<dbReference type="EMBL" id="JBEDUW010000004">
    <property type="protein sequence ID" value="KAK9934111.1"/>
    <property type="molecule type" value="Genomic_DNA"/>
</dbReference>
<dbReference type="CDD" id="cd00121">
    <property type="entry name" value="MATH"/>
    <property type="match status" value="2"/>
</dbReference>
<proteinExistence type="predicted"/>
<comment type="caution">
    <text evidence="3">The sequence shown here is derived from an EMBL/GenBank/DDBJ whole genome shotgun (WGS) entry which is preliminary data.</text>
</comment>
<dbReference type="SUPFAM" id="SSF49599">
    <property type="entry name" value="TRAF domain-like"/>
    <property type="match status" value="2"/>
</dbReference>
<name>A0AAW1XAZ5_RUBAR</name>
<dbReference type="Gene3D" id="2.60.210.10">
    <property type="entry name" value="Apoptosis, Tumor Necrosis Factor Receptor Associated Protein 2, Chain A"/>
    <property type="match status" value="2"/>
</dbReference>
<gene>
    <name evidence="3" type="ORF">M0R45_021267</name>
</gene>
<feature type="signal peptide" evidence="1">
    <location>
        <begin position="1"/>
        <end position="15"/>
    </location>
</feature>
<feature type="chain" id="PRO_5043912409" description="MATH domain-containing protein" evidence="1">
    <location>
        <begin position="16"/>
        <end position="235"/>
    </location>
</feature>
<evidence type="ECO:0000259" key="2">
    <source>
        <dbReference type="PROSITE" id="PS50144"/>
    </source>
</evidence>
<evidence type="ECO:0000313" key="3">
    <source>
        <dbReference type="EMBL" id="KAK9934111.1"/>
    </source>
</evidence>
<sequence length="235" mass="26421">MAAANTSQIFWGVHAVFRLFLLDQNTGNYLVFQEQTERRFHGMKLDWGFDKFLSLKAFSESANGFLMDDTCVFGVEVFVSKERSMGKGECLSMVKDPVMYKHVWKIDSFSKMVAECLDSKTFSSGDQNWKIQLYPKGKGSGMGSHLSLFLALADPKSLPPGSKIYADFTLRILDLMNSRHQYGKVNFWFSAANPERGWQKFITLSFLSQAGMGFLLKDTCSVEAEVTVHGIATAL</sequence>
<keyword evidence="1" id="KW-0732">Signal</keyword>
<accession>A0AAW1XAZ5</accession>
<evidence type="ECO:0000256" key="1">
    <source>
        <dbReference type="SAM" id="SignalP"/>
    </source>
</evidence>
<reference evidence="3 4" key="1">
    <citation type="journal article" date="2023" name="G3 (Bethesda)">
        <title>A chromosome-length genome assembly and annotation of blackberry (Rubus argutus, cv. 'Hillquist').</title>
        <authorList>
            <person name="Bruna T."/>
            <person name="Aryal R."/>
            <person name="Dudchenko O."/>
            <person name="Sargent D.J."/>
            <person name="Mead D."/>
            <person name="Buti M."/>
            <person name="Cavallini A."/>
            <person name="Hytonen T."/>
            <person name="Andres J."/>
            <person name="Pham M."/>
            <person name="Weisz D."/>
            <person name="Mascagni F."/>
            <person name="Usai G."/>
            <person name="Natali L."/>
            <person name="Bassil N."/>
            <person name="Fernandez G.E."/>
            <person name="Lomsadze A."/>
            <person name="Armour M."/>
            <person name="Olukolu B."/>
            <person name="Poorten T."/>
            <person name="Britton C."/>
            <person name="Davik J."/>
            <person name="Ashrafi H."/>
            <person name="Aiden E.L."/>
            <person name="Borodovsky M."/>
            <person name="Worthington M."/>
        </authorList>
    </citation>
    <scope>NUCLEOTIDE SEQUENCE [LARGE SCALE GENOMIC DNA]</scope>
    <source>
        <strain evidence="3">PI 553951</strain>
    </source>
</reference>
<dbReference type="AlphaFoldDB" id="A0AAW1XAZ5"/>
<dbReference type="Proteomes" id="UP001457282">
    <property type="component" value="Unassembled WGS sequence"/>
</dbReference>
<dbReference type="PANTHER" id="PTHR46162:SF2">
    <property type="entry name" value="ANKYRIN REPEAT-CONTAINING PROTEIN-RELATED"/>
    <property type="match status" value="1"/>
</dbReference>